<dbReference type="AlphaFoldDB" id="A0A380JYQ5"/>
<evidence type="ECO:0000313" key="2">
    <source>
        <dbReference type="Proteomes" id="UP000254797"/>
    </source>
</evidence>
<sequence length="66" mass="7487">MKMKNYEVTNEAKNLNVQVETMGQAVGLYKEYGSETIVWSIDKNEDLIDDVTELVAEYAEKGTVIK</sequence>
<protein>
    <submittedName>
        <fullName evidence="1">Uncharacterized protein</fullName>
    </submittedName>
</protein>
<dbReference type="Proteomes" id="UP000254797">
    <property type="component" value="Unassembled WGS sequence"/>
</dbReference>
<gene>
    <name evidence="1" type="ORF">NCTC4670_01606</name>
</gene>
<evidence type="ECO:0000313" key="1">
    <source>
        <dbReference type="EMBL" id="SUN50729.1"/>
    </source>
</evidence>
<dbReference type="EMBL" id="UHFG01000004">
    <property type="protein sequence ID" value="SUN50729.1"/>
    <property type="molecule type" value="Genomic_DNA"/>
</dbReference>
<organism evidence="1 2">
    <name type="scientific">Streptococcus dysgalactiae subsp. dysgalactiae</name>
    <dbReference type="NCBI Taxonomy" id="99822"/>
    <lineage>
        <taxon>Bacteria</taxon>
        <taxon>Bacillati</taxon>
        <taxon>Bacillota</taxon>
        <taxon>Bacilli</taxon>
        <taxon>Lactobacillales</taxon>
        <taxon>Streptococcaceae</taxon>
        <taxon>Streptococcus</taxon>
    </lineage>
</organism>
<name>A0A380JYQ5_STRDY</name>
<proteinExistence type="predicted"/>
<reference evidence="1 2" key="1">
    <citation type="submission" date="2018-06" db="EMBL/GenBank/DDBJ databases">
        <authorList>
            <consortium name="Pathogen Informatics"/>
            <person name="Doyle S."/>
        </authorList>
    </citation>
    <scope>NUCLEOTIDE SEQUENCE [LARGE SCALE GENOMIC DNA]</scope>
    <source>
        <strain evidence="1 2">NCTC4670</strain>
    </source>
</reference>
<accession>A0A380JYQ5</accession>